<dbReference type="GO" id="GO:0008270">
    <property type="term" value="F:zinc ion binding"/>
    <property type="evidence" value="ECO:0007669"/>
    <property type="project" value="UniProtKB-KW"/>
</dbReference>
<name>A0AAD9P604_RIDPI</name>
<feature type="domain" description="C2H2-type" evidence="12">
    <location>
        <begin position="948"/>
        <end position="971"/>
    </location>
</feature>
<dbReference type="EMBL" id="JAODUO010000123">
    <property type="protein sequence ID" value="KAK2188758.1"/>
    <property type="molecule type" value="Genomic_DNA"/>
</dbReference>
<dbReference type="InterPro" id="IPR013087">
    <property type="entry name" value="Znf_C2H2_type"/>
</dbReference>
<feature type="domain" description="C2H2-type" evidence="12">
    <location>
        <begin position="343"/>
        <end position="365"/>
    </location>
</feature>
<evidence type="ECO:0000256" key="10">
    <source>
        <dbReference type="PROSITE-ProRule" id="PRU00042"/>
    </source>
</evidence>
<feature type="compositionally biased region" description="Basic and acidic residues" evidence="11">
    <location>
        <begin position="31"/>
        <end position="41"/>
    </location>
</feature>
<keyword evidence="5" id="KW-0862">Zinc</keyword>
<dbReference type="SUPFAM" id="SSF57667">
    <property type="entry name" value="beta-beta-alpha zinc fingers"/>
    <property type="match status" value="8"/>
</dbReference>
<feature type="domain" description="C2H2-type" evidence="12">
    <location>
        <begin position="709"/>
        <end position="736"/>
    </location>
</feature>
<dbReference type="InterPro" id="IPR008598">
    <property type="entry name" value="Di19_Zn-bd"/>
</dbReference>
<evidence type="ECO:0000256" key="7">
    <source>
        <dbReference type="ARBA" id="ARBA00023125"/>
    </source>
</evidence>
<dbReference type="Proteomes" id="UP001209878">
    <property type="component" value="Unassembled WGS sequence"/>
</dbReference>
<evidence type="ECO:0000256" key="11">
    <source>
        <dbReference type="SAM" id="MobiDB-lite"/>
    </source>
</evidence>
<evidence type="ECO:0000256" key="3">
    <source>
        <dbReference type="ARBA" id="ARBA00022737"/>
    </source>
</evidence>
<feature type="region of interest" description="Disordered" evidence="11">
    <location>
        <begin position="549"/>
        <end position="568"/>
    </location>
</feature>
<evidence type="ECO:0000256" key="4">
    <source>
        <dbReference type="ARBA" id="ARBA00022771"/>
    </source>
</evidence>
<feature type="domain" description="C2H2-type" evidence="12">
    <location>
        <begin position="429"/>
        <end position="452"/>
    </location>
</feature>
<dbReference type="PANTHER" id="PTHR24384:SF189">
    <property type="entry name" value="C2H2-TYPE DOMAIN-CONTAINING PROTEIN-RELATED"/>
    <property type="match status" value="1"/>
</dbReference>
<feature type="domain" description="C2H2-type" evidence="12">
    <location>
        <begin position="737"/>
        <end position="765"/>
    </location>
</feature>
<dbReference type="InterPro" id="IPR056438">
    <property type="entry name" value="Znf-C2H2_CTCF"/>
</dbReference>
<proteinExistence type="predicted"/>
<keyword evidence="14" id="KW-1185">Reference proteome</keyword>
<comment type="subcellular location">
    <subcellularLocation>
        <location evidence="1">Nucleus</location>
    </subcellularLocation>
</comment>
<dbReference type="Pfam" id="PF23611">
    <property type="entry name" value="zf-C2H2_16"/>
    <property type="match status" value="1"/>
</dbReference>
<feature type="domain" description="C2H2-type" evidence="12">
    <location>
        <begin position="401"/>
        <end position="428"/>
    </location>
</feature>
<dbReference type="PROSITE" id="PS00028">
    <property type="entry name" value="ZINC_FINGER_C2H2_1"/>
    <property type="match status" value="14"/>
</dbReference>
<dbReference type="Gene3D" id="3.30.160.60">
    <property type="entry name" value="Classic Zinc Finger"/>
    <property type="match status" value="11"/>
</dbReference>
<feature type="domain" description="C2H2-type" evidence="12">
    <location>
        <begin position="920"/>
        <end position="947"/>
    </location>
</feature>
<protein>
    <recommendedName>
        <fullName evidence="12">C2H2-type domain-containing protein</fullName>
    </recommendedName>
</protein>
<keyword evidence="4 10" id="KW-0863">Zinc-finger</keyword>
<dbReference type="GO" id="GO:0000978">
    <property type="term" value="F:RNA polymerase II cis-regulatory region sequence-specific DNA binding"/>
    <property type="evidence" value="ECO:0007669"/>
    <property type="project" value="TreeGrafter"/>
</dbReference>
<dbReference type="GO" id="GO:0005634">
    <property type="term" value="C:nucleus"/>
    <property type="evidence" value="ECO:0007669"/>
    <property type="project" value="UniProtKB-SubCell"/>
</dbReference>
<feature type="domain" description="C2H2-type" evidence="12">
    <location>
        <begin position="681"/>
        <end position="708"/>
    </location>
</feature>
<evidence type="ECO:0000256" key="8">
    <source>
        <dbReference type="ARBA" id="ARBA00023163"/>
    </source>
</evidence>
<keyword evidence="3" id="KW-0677">Repeat</keyword>
<reference evidence="13" key="1">
    <citation type="journal article" date="2023" name="Mol. Biol. Evol.">
        <title>Third-Generation Sequencing Reveals the Adaptive Role of the Epigenome in Three Deep-Sea Polychaetes.</title>
        <authorList>
            <person name="Perez M."/>
            <person name="Aroh O."/>
            <person name="Sun Y."/>
            <person name="Lan Y."/>
            <person name="Juniper S.K."/>
            <person name="Young C.R."/>
            <person name="Angers B."/>
            <person name="Qian P.Y."/>
        </authorList>
    </citation>
    <scope>NUCLEOTIDE SEQUENCE</scope>
    <source>
        <strain evidence="13">R07B-5</strain>
    </source>
</reference>
<feature type="domain" description="C2H2-type" evidence="12">
    <location>
        <begin position="864"/>
        <end position="891"/>
    </location>
</feature>
<feature type="domain" description="C2H2-type" evidence="12">
    <location>
        <begin position="766"/>
        <end position="793"/>
    </location>
</feature>
<feature type="domain" description="C2H2-type" evidence="12">
    <location>
        <begin position="892"/>
        <end position="919"/>
    </location>
</feature>
<dbReference type="FunFam" id="3.30.160.60:FF:000322">
    <property type="entry name" value="GDNF-inducible zinc finger protein 1"/>
    <property type="match status" value="1"/>
</dbReference>
<evidence type="ECO:0000256" key="5">
    <source>
        <dbReference type="ARBA" id="ARBA00022833"/>
    </source>
</evidence>
<keyword evidence="9" id="KW-0539">Nucleus</keyword>
<sequence length="1220" mass="136903">MEPIITLVEEPRRSSRKRKSKSALELLGIIPKKEPSKDAVHTPKKHAPNPQTTADKTSQPQKSAKVKQETASSKKGSSRGRGRPRKKPAETIQQNVSPRKKVGSGDVAGNGKGKKSGGGSSEGDWERRRFISGEATSDLVRVSDSIETPGKEATSPETYQLTKLLIELSAASGNDGTETKGVEEELGVATEQEMMQGAETEITTIGSDQNGFSRETFVLVEAEGLPVAGEQPNAGEEETTALVQVPCDDSVQETVVELIQDDAGIPDRSVHVSRNTSRSTACVPVTSDDLNNPERSISGRRVKPMKQVVMTQDLQNIVDELQPVDAMVNHINIIKTTGSRKHFTCKYCDKPLLDRHDFRRHIKKHPEVEYKPYVCPLCGYRAQIRAQIARHINIHSDIKPYTCTECGKGFNFKQKLQLHMKYHRDVRDEQCPLCEKAFHEHKTLKTHLLKIHNVYNMRELMKNLASGTKEPIHIVLPVEMTNHLNMVDIPLTATDKTQGDATDAASDGQQAGDTTRQIVGICDDAKTIMLSEQDIEQLGLSQVDATNNTAEGATSGVDGAPPKNTKKRNGIKKSVLYGTRKTYINTSRFKMGLLPVRPVAPVKRPAVYDPVTGKRKRFVNNQRVVSEEQMEPELLRYCNVDTLTTTSKVLFHCRLCENEVFPSKTQFAAHLESAHSDIRAWKCHLCNYSCRLRTSLFVHQRVHTGVKDHVCNVCGKGFLFRQKLKMHLKVHLNLREHQCTECTKCFNDKADMKKHFRRVHIAERPFACQLCTKAYKDHVTLKRHLESHSDTKNHLCQHMKSHTCMFHCEICDKNFGSYSGFMAHKVMHDESYEGYVCEICSRVLHTKGSLCRHKLVAHSNDRPFACSDCPKNFKTKKDLKNHKYCHISEKAFACEVCEFQCKRMDSLRVHMRRHAKVKPFQCDTCGRQYTQKHALEVHQRHHTGATVGQCDICQRTFMTKYQLSVHVRRVHGSRFNHDLHEVTLLTPPVEQLQQQPGSEPFTVFMCEECNSVFLTQDSLAVHILAEHMKQGWVEGSTSTTCITEAPDAVIEVTAETSIGDKNAVYIANDNTTIETFVSINDPSSSQEKIVSLIQPLVERTVEYTEEQEAEGELIEATDDSDENKAGTEHYFILNKPSDDHMVKETEDGVVLTISESADNQEYVVDGVPSALETLLAASQLQQNDTATDECEQHVAIAHTVEIPVTTMAGGSIKEDTENME</sequence>
<dbReference type="GO" id="GO:0000981">
    <property type="term" value="F:DNA-binding transcription factor activity, RNA polymerase II-specific"/>
    <property type="evidence" value="ECO:0007669"/>
    <property type="project" value="TreeGrafter"/>
</dbReference>
<feature type="compositionally biased region" description="Gly residues" evidence="11">
    <location>
        <begin position="106"/>
        <end position="121"/>
    </location>
</feature>
<evidence type="ECO:0000256" key="1">
    <source>
        <dbReference type="ARBA" id="ARBA00004123"/>
    </source>
</evidence>
<dbReference type="InterPro" id="IPR036236">
    <property type="entry name" value="Znf_C2H2_sf"/>
</dbReference>
<feature type="domain" description="C2H2-type" evidence="12">
    <location>
        <begin position="373"/>
        <end position="400"/>
    </location>
</feature>
<dbReference type="SMART" id="SM00355">
    <property type="entry name" value="ZnF_C2H2"/>
    <property type="match status" value="16"/>
</dbReference>
<dbReference type="Pfam" id="PF13894">
    <property type="entry name" value="zf-C2H2_4"/>
    <property type="match status" value="1"/>
</dbReference>
<feature type="compositionally biased region" description="Basic residues" evidence="11">
    <location>
        <begin position="76"/>
        <end position="86"/>
    </location>
</feature>
<feature type="region of interest" description="Disordered" evidence="11">
    <location>
        <begin position="269"/>
        <end position="297"/>
    </location>
</feature>
<dbReference type="Pfam" id="PF05605">
    <property type="entry name" value="zf-Di19"/>
    <property type="match status" value="1"/>
</dbReference>
<evidence type="ECO:0000313" key="14">
    <source>
        <dbReference type="Proteomes" id="UP001209878"/>
    </source>
</evidence>
<dbReference type="AlphaFoldDB" id="A0AAD9P604"/>
<dbReference type="FunFam" id="3.30.160.60:FF:000706">
    <property type="entry name" value="Zinc finger protein"/>
    <property type="match status" value="1"/>
</dbReference>
<gene>
    <name evidence="13" type="ORF">NP493_123g05013</name>
</gene>
<keyword evidence="7" id="KW-0238">DNA-binding</keyword>
<keyword evidence="8" id="KW-0804">Transcription</keyword>
<dbReference type="InterPro" id="IPR050752">
    <property type="entry name" value="C2H2-ZF_domain"/>
</dbReference>
<feature type="region of interest" description="Disordered" evidence="11">
    <location>
        <begin position="1"/>
        <end position="156"/>
    </location>
</feature>
<dbReference type="Pfam" id="PF00096">
    <property type="entry name" value="zf-C2H2"/>
    <property type="match status" value="3"/>
</dbReference>
<evidence type="ECO:0000256" key="6">
    <source>
        <dbReference type="ARBA" id="ARBA00023015"/>
    </source>
</evidence>
<keyword evidence="6" id="KW-0805">Transcription regulation</keyword>
<dbReference type="PROSITE" id="PS50157">
    <property type="entry name" value="ZINC_FINGER_C2H2_2"/>
    <property type="match status" value="15"/>
</dbReference>
<evidence type="ECO:0000256" key="2">
    <source>
        <dbReference type="ARBA" id="ARBA00022723"/>
    </source>
</evidence>
<evidence type="ECO:0000259" key="12">
    <source>
        <dbReference type="PROSITE" id="PS50157"/>
    </source>
</evidence>
<feature type="compositionally biased region" description="Polar residues" evidence="11">
    <location>
        <begin position="49"/>
        <end position="62"/>
    </location>
</feature>
<evidence type="ECO:0000313" key="13">
    <source>
        <dbReference type="EMBL" id="KAK2188758.1"/>
    </source>
</evidence>
<accession>A0AAD9P604</accession>
<feature type="domain" description="C2H2-type" evidence="12">
    <location>
        <begin position="835"/>
        <end position="863"/>
    </location>
</feature>
<dbReference type="PANTHER" id="PTHR24384">
    <property type="entry name" value="FINGER PUTATIVE TRANSCRIPTION FACTOR FAMILY-RELATED"/>
    <property type="match status" value="1"/>
</dbReference>
<feature type="domain" description="C2H2-type" evidence="12">
    <location>
        <begin position="1004"/>
        <end position="1027"/>
    </location>
</feature>
<comment type="caution">
    <text evidence="13">The sequence shown here is derived from an EMBL/GenBank/DDBJ whole genome shotgun (WGS) entry which is preliminary data.</text>
</comment>
<keyword evidence="2" id="KW-0479">Metal-binding</keyword>
<evidence type="ECO:0000256" key="9">
    <source>
        <dbReference type="ARBA" id="ARBA00023242"/>
    </source>
</evidence>
<organism evidence="13 14">
    <name type="scientific">Ridgeia piscesae</name>
    <name type="common">Tubeworm</name>
    <dbReference type="NCBI Taxonomy" id="27915"/>
    <lineage>
        <taxon>Eukaryota</taxon>
        <taxon>Metazoa</taxon>
        <taxon>Spiralia</taxon>
        <taxon>Lophotrochozoa</taxon>
        <taxon>Annelida</taxon>
        <taxon>Polychaeta</taxon>
        <taxon>Sedentaria</taxon>
        <taxon>Canalipalpata</taxon>
        <taxon>Sabellida</taxon>
        <taxon>Siboglinidae</taxon>
        <taxon>Ridgeia</taxon>
    </lineage>
</organism>
<feature type="domain" description="C2H2-type" evidence="12">
    <location>
        <begin position="806"/>
        <end position="833"/>
    </location>
</feature>